<comment type="similarity">
    <text evidence="1">Belongs to the cytochrome P450 family.</text>
</comment>
<dbReference type="SUPFAM" id="SSF48264">
    <property type="entry name" value="Cytochrome P450"/>
    <property type="match status" value="1"/>
</dbReference>
<organism evidence="4 5">
    <name type="scientific">Bemisia tabaci</name>
    <name type="common">Sweetpotato whitefly</name>
    <name type="synonym">Aleurodes tabaci</name>
    <dbReference type="NCBI Taxonomy" id="7038"/>
    <lineage>
        <taxon>Eukaryota</taxon>
        <taxon>Metazoa</taxon>
        <taxon>Ecdysozoa</taxon>
        <taxon>Arthropoda</taxon>
        <taxon>Hexapoda</taxon>
        <taxon>Insecta</taxon>
        <taxon>Pterygota</taxon>
        <taxon>Neoptera</taxon>
        <taxon>Paraneoptera</taxon>
        <taxon>Hemiptera</taxon>
        <taxon>Sternorrhyncha</taxon>
        <taxon>Aleyrodoidea</taxon>
        <taxon>Aleyrodidae</taxon>
        <taxon>Aleyrodinae</taxon>
        <taxon>Bemisia</taxon>
    </lineage>
</organism>
<dbReference type="GO" id="GO:0005506">
    <property type="term" value="F:iron ion binding"/>
    <property type="evidence" value="ECO:0007669"/>
    <property type="project" value="InterPro"/>
</dbReference>
<feature type="transmembrane region" description="Helical" evidence="3">
    <location>
        <begin position="12"/>
        <end position="31"/>
    </location>
</feature>
<evidence type="ECO:0000313" key="4">
    <source>
        <dbReference type="EMBL" id="CAH0383460.1"/>
    </source>
</evidence>
<keyword evidence="3" id="KW-0472">Membrane</keyword>
<dbReference type="InterPro" id="IPR001128">
    <property type="entry name" value="Cyt_P450"/>
</dbReference>
<evidence type="ECO:0000313" key="5">
    <source>
        <dbReference type="Proteomes" id="UP001152759"/>
    </source>
</evidence>
<dbReference type="Pfam" id="PF00067">
    <property type="entry name" value="p450"/>
    <property type="match status" value="1"/>
</dbReference>
<sequence>MMFLTSEDDRRISISNYVLWFLIVVLLYLIFCHKKSTRVNEFLSTLPGPLELPFVGCVPTFLLQHSRYSDWMRIFDQYATCRMYRFSIFSDTFVVLSDPEVIQMVLRNPNCYDKDKSIYDLFRLPEILSTANGRKWLNERKAILPSFHPKLLSSFDATCQRHTQHLMTTLRKHAERGEPFDLGQEMTLLFIDIMSDSFLGVSANAQLNGLKEFANSLLT</sequence>
<accession>A0A9P0A3M5</accession>
<keyword evidence="5" id="KW-1185">Reference proteome</keyword>
<evidence type="ECO:0000256" key="2">
    <source>
        <dbReference type="ARBA" id="ARBA00023033"/>
    </source>
</evidence>
<keyword evidence="3" id="KW-1133">Transmembrane helix</keyword>
<name>A0A9P0A3M5_BEMTA</name>
<keyword evidence="3" id="KW-0812">Transmembrane</keyword>
<dbReference type="GO" id="GO:0020037">
    <property type="term" value="F:heme binding"/>
    <property type="evidence" value="ECO:0007669"/>
    <property type="project" value="InterPro"/>
</dbReference>
<keyword evidence="2" id="KW-0560">Oxidoreductase</keyword>
<dbReference type="GO" id="GO:0016705">
    <property type="term" value="F:oxidoreductase activity, acting on paired donors, with incorporation or reduction of molecular oxygen"/>
    <property type="evidence" value="ECO:0007669"/>
    <property type="project" value="InterPro"/>
</dbReference>
<evidence type="ECO:0000256" key="1">
    <source>
        <dbReference type="ARBA" id="ARBA00010617"/>
    </source>
</evidence>
<dbReference type="Gene3D" id="1.10.630.10">
    <property type="entry name" value="Cytochrome P450"/>
    <property type="match status" value="1"/>
</dbReference>
<reference evidence="4" key="1">
    <citation type="submission" date="2021-12" db="EMBL/GenBank/DDBJ databases">
        <authorList>
            <person name="King R."/>
        </authorList>
    </citation>
    <scope>NUCLEOTIDE SEQUENCE</scope>
</reference>
<dbReference type="Proteomes" id="UP001152759">
    <property type="component" value="Chromosome 10"/>
</dbReference>
<protein>
    <recommendedName>
        <fullName evidence="6">Cytochrome P450</fullName>
    </recommendedName>
</protein>
<dbReference type="InterPro" id="IPR036396">
    <property type="entry name" value="Cyt_P450_sf"/>
</dbReference>
<dbReference type="AlphaFoldDB" id="A0A9P0A3M5"/>
<evidence type="ECO:0008006" key="6">
    <source>
        <dbReference type="Google" id="ProtNLM"/>
    </source>
</evidence>
<dbReference type="GO" id="GO:0004497">
    <property type="term" value="F:monooxygenase activity"/>
    <property type="evidence" value="ECO:0007669"/>
    <property type="project" value="UniProtKB-KW"/>
</dbReference>
<proteinExistence type="inferred from homology"/>
<evidence type="ECO:0000256" key="3">
    <source>
        <dbReference type="SAM" id="Phobius"/>
    </source>
</evidence>
<dbReference type="PANTHER" id="PTHR24301">
    <property type="entry name" value="THROMBOXANE-A SYNTHASE"/>
    <property type="match status" value="1"/>
</dbReference>
<dbReference type="EMBL" id="OU963871">
    <property type="protein sequence ID" value="CAH0383460.1"/>
    <property type="molecule type" value="Genomic_DNA"/>
</dbReference>
<gene>
    <name evidence="4" type="ORF">BEMITA_LOCUS2910</name>
</gene>
<keyword evidence="2" id="KW-0503">Monooxygenase</keyword>
<dbReference type="PANTHER" id="PTHR24301:SF2">
    <property type="entry name" value="THROMBOXANE-A SYNTHASE"/>
    <property type="match status" value="1"/>
</dbReference>